<feature type="domain" description="Glycosyl transferase family 1" evidence="1">
    <location>
        <begin position="181"/>
        <end position="323"/>
    </location>
</feature>
<dbReference type="Pfam" id="PF13439">
    <property type="entry name" value="Glyco_transf_4"/>
    <property type="match status" value="1"/>
</dbReference>
<dbReference type="PANTHER" id="PTHR45947">
    <property type="entry name" value="SULFOQUINOVOSYL TRANSFERASE SQD2"/>
    <property type="match status" value="1"/>
</dbReference>
<keyword evidence="4" id="KW-1185">Reference proteome</keyword>
<evidence type="ECO:0000313" key="3">
    <source>
        <dbReference type="EMBL" id="MCC0177646.1"/>
    </source>
</evidence>
<evidence type="ECO:0000259" key="2">
    <source>
        <dbReference type="Pfam" id="PF13439"/>
    </source>
</evidence>
<gene>
    <name evidence="3" type="ORF">I4641_11720</name>
</gene>
<dbReference type="PANTHER" id="PTHR45947:SF3">
    <property type="entry name" value="SULFOQUINOVOSYL TRANSFERASE SQD2"/>
    <property type="match status" value="1"/>
</dbReference>
<dbReference type="InterPro" id="IPR028098">
    <property type="entry name" value="Glyco_trans_4-like_N"/>
</dbReference>
<sequence length="353" mass="39215">MRLLLVSTPIGTLGSGSGGGIEFTITNVAQEMQRRGHQVTILAPDGSTLAGIEMITVPGKGQISVQNQYEDAPITLPVNSVLANLWQKAREIQHNYDAVVNYAYDWLPFYLTPFFQTILLHHVSMSFVTHSIDRALASIAQKYPERLKFGSFAQAQTFSFDTSYCPVIYHGLPVDQYNFSATPKKYLLWLGRIAPEKALEDGVRVAQMTGIPLRIFGKLEDREYWENIQQNFPDAPIEYGGFLDNKADLQQVIGESMALLMTARWVEAFGNVVIESLACGTPVITYDRGGPGEIITDGETGFVVKPDSVVALVEAVNRIAEIDRLCCRRVVEEKFSLEAMGDRLEQWLTSAIA</sequence>
<dbReference type="SUPFAM" id="SSF53756">
    <property type="entry name" value="UDP-Glycosyltransferase/glycogen phosphorylase"/>
    <property type="match status" value="1"/>
</dbReference>
<dbReference type="InterPro" id="IPR001296">
    <property type="entry name" value="Glyco_trans_1"/>
</dbReference>
<evidence type="ECO:0000313" key="4">
    <source>
        <dbReference type="Proteomes" id="UP000729733"/>
    </source>
</evidence>
<dbReference type="Pfam" id="PF00534">
    <property type="entry name" value="Glycos_transf_1"/>
    <property type="match status" value="1"/>
</dbReference>
<feature type="domain" description="Glycosyltransferase subfamily 4-like N-terminal" evidence="2">
    <location>
        <begin position="19"/>
        <end position="133"/>
    </location>
</feature>
<dbReference type="CDD" id="cd03802">
    <property type="entry name" value="GT4_AviGT4-like"/>
    <property type="match status" value="1"/>
</dbReference>
<dbReference type="InterPro" id="IPR050194">
    <property type="entry name" value="Glycosyltransferase_grp1"/>
</dbReference>
<dbReference type="AlphaFoldDB" id="A0A964BSX3"/>
<dbReference type="Proteomes" id="UP000729733">
    <property type="component" value="Unassembled WGS sequence"/>
</dbReference>
<name>A0A964BSX3_9CYAN</name>
<dbReference type="RefSeq" id="WP_229640711.1">
    <property type="nucleotide sequence ID" value="NZ_JADWDC010000026.1"/>
</dbReference>
<accession>A0A964BSX3</accession>
<dbReference type="Gene3D" id="3.40.50.2000">
    <property type="entry name" value="Glycogen Phosphorylase B"/>
    <property type="match status" value="2"/>
</dbReference>
<reference evidence="3" key="1">
    <citation type="journal article" date="2021" name="Antonie Van Leeuwenhoek">
        <title>Draft genome and description of Waterburya agarophytonicola gen. nov. sp. nov. (Pleurocapsales, Cyanobacteria): a seaweed symbiont.</title>
        <authorList>
            <person name="Bonthond G."/>
            <person name="Shalygin S."/>
            <person name="Bayer T."/>
            <person name="Weinberger F."/>
        </authorList>
    </citation>
    <scope>NUCLEOTIDE SEQUENCE</scope>
    <source>
        <strain evidence="3">KI4</strain>
    </source>
</reference>
<dbReference type="EMBL" id="JADWDC010000026">
    <property type="protein sequence ID" value="MCC0177646.1"/>
    <property type="molecule type" value="Genomic_DNA"/>
</dbReference>
<evidence type="ECO:0000259" key="1">
    <source>
        <dbReference type="Pfam" id="PF00534"/>
    </source>
</evidence>
<protein>
    <submittedName>
        <fullName evidence="3">Glycosyltransferase family 4 protein</fullName>
    </submittedName>
</protein>
<organism evidence="3 4">
    <name type="scientific">Waterburya agarophytonicola KI4</name>
    <dbReference type="NCBI Taxonomy" id="2874699"/>
    <lineage>
        <taxon>Bacteria</taxon>
        <taxon>Bacillati</taxon>
        <taxon>Cyanobacteriota</taxon>
        <taxon>Cyanophyceae</taxon>
        <taxon>Pleurocapsales</taxon>
        <taxon>Hyellaceae</taxon>
        <taxon>Waterburya</taxon>
        <taxon>Waterburya agarophytonicola</taxon>
    </lineage>
</organism>
<dbReference type="GO" id="GO:0016757">
    <property type="term" value="F:glycosyltransferase activity"/>
    <property type="evidence" value="ECO:0007669"/>
    <property type="project" value="InterPro"/>
</dbReference>
<proteinExistence type="predicted"/>
<comment type="caution">
    <text evidence="3">The sequence shown here is derived from an EMBL/GenBank/DDBJ whole genome shotgun (WGS) entry which is preliminary data.</text>
</comment>